<gene>
    <name evidence="2" type="ORF">EKG39_11010</name>
</gene>
<protein>
    <submittedName>
        <fullName evidence="2">Uncharacterized protein</fullName>
    </submittedName>
</protein>
<proteinExistence type="predicted"/>
<sequence length="141" mass="15570">MKLTNLTSMKNIFPVLAIAFASITVAVPAQATPLPVVVATFKSVNTSMQFHTTPKASFKASNGLEIAIHMPRSSDDNRVLIMDKDWSIIPNHHTDANHMGIIEAAYEYARSQGLNVELKKADQFYYDGSHGFAYEVLVKEA</sequence>
<dbReference type="RefSeq" id="WP_126505786.1">
    <property type="nucleotide sequence ID" value="NZ_RXNV01000003.1"/>
</dbReference>
<keyword evidence="3" id="KW-1185">Reference proteome</keyword>
<dbReference type="OrthoDB" id="6272243at2"/>
<dbReference type="Proteomes" id="UP000282060">
    <property type="component" value="Unassembled WGS sequence"/>
</dbReference>
<dbReference type="AlphaFoldDB" id="A0A3S0KL07"/>
<feature type="signal peptide" evidence="1">
    <location>
        <begin position="1"/>
        <end position="31"/>
    </location>
</feature>
<comment type="caution">
    <text evidence="2">The sequence shown here is derived from an EMBL/GenBank/DDBJ whole genome shotgun (WGS) entry which is preliminary data.</text>
</comment>
<accession>A0A3S0KL07</accession>
<evidence type="ECO:0000313" key="3">
    <source>
        <dbReference type="Proteomes" id="UP000282060"/>
    </source>
</evidence>
<evidence type="ECO:0000256" key="1">
    <source>
        <dbReference type="SAM" id="SignalP"/>
    </source>
</evidence>
<feature type="chain" id="PRO_5018793064" evidence="1">
    <location>
        <begin position="32"/>
        <end position="141"/>
    </location>
</feature>
<reference evidence="2 3" key="1">
    <citation type="submission" date="2018-12" db="EMBL/GenBank/DDBJ databases">
        <authorList>
            <person name="Yu L."/>
        </authorList>
    </citation>
    <scope>NUCLEOTIDE SEQUENCE [LARGE SCALE GENOMIC DNA]</scope>
    <source>
        <strain evidence="2 3">HAW-EB5</strain>
    </source>
</reference>
<name>A0A3S0KL07_9GAMM</name>
<organism evidence="2 3">
    <name type="scientific">Shewanella atlantica</name>
    <dbReference type="NCBI Taxonomy" id="271099"/>
    <lineage>
        <taxon>Bacteria</taxon>
        <taxon>Pseudomonadati</taxon>
        <taxon>Pseudomonadota</taxon>
        <taxon>Gammaproteobacteria</taxon>
        <taxon>Alteromonadales</taxon>
        <taxon>Shewanellaceae</taxon>
        <taxon>Shewanella</taxon>
    </lineage>
</organism>
<keyword evidence="1" id="KW-0732">Signal</keyword>
<evidence type="ECO:0000313" key="2">
    <source>
        <dbReference type="EMBL" id="RTR32883.1"/>
    </source>
</evidence>
<dbReference type="EMBL" id="RXNV01000003">
    <property type="protein sequence ID" value="RTR32883.1"/>
    <property type="molecule type" value="Genomic_DNA"/>
</dbReference>